<protein>
    <submittedName>
        <fullName evidence="3">Uncharacterized conserved protein YafD, endonuclease/exonuclease/phosphatase (EEP) superfamily</fullName>
    </submittedName>
</protein>
<evidence type="ECO:0000256" key="1">
    <source>
        <dbReference type="SAM" id="Phobius"/>
    </source>
</evidence>
<dbReference type="EMBL" id="FQVU01000003">
    <property type="protein sequence ID" value="SHG50597.1"/>
    <property type="molecule type" value="Genomic_DNA"/>
</dbReference>
<dbReference type="InterPro" id="IPR005135">
    <property type="entry name" value="Endo/exonuclease/phosphatase"/>
</dbReference>
<reference evidence="3 4" key="1">
    <citation type="submission" date="2016-11" db="EMBL/GenBank/DDBJ databases">
        <authorList>
            <person name="Jaros S."/>
            <person name="Januszkiewicz K."/>
            <person name="Wedrychowicz H."/>
        </authorList>
    </citation>
    <scope>NUCLEOTIDE SEQUENCE [LARGE SCALE GENOMIC DNA]</scope>
    <source>
        <strain evidence="3 4">DSM 45627</strain>
    </source>
</reference>
<feature type="transmembrane region" description="Helical" evidence="1">
    <location>
        <begin position="48"/>
        <end position="69"/>
    </location>
</feature>
<dbReference type="Gene3D" id="3.60.10.10">
    <property type="entry name" value="Endonuclease/exonuclease/phosphatase"/>
    <property type="match status" value="1"/>
</dbReference>
<feature type="transmembrane region" description="Helical" evidence="1">
    <location>
        <begin position="76"/>
        <end position="94"/>
    </location>
</feature>
<accession>A0A1M5KCX5</accession>
<organism evidence="3 4">
    <name type="scientific">Jatrophihabitans endophyticus</name>
    <dbReference type="NCBI Taxonomy" id="1206085"/>
    <lineage>
        <taxon>Bacteria</taxon>
        <taxon>Bacillati</taxon>
        <taxon>Actinomycetota</taxon>
        <taxon>Actinomycetes</taxon>
        <taxon>Jatrophihabitantales</taxon>
        <taxon>Jatrophihabitantaceae</taxon>
        <taxon>Jatrophihabitans</taxon>
    </lineage>
</organism>
<dbReference type="InterPro" id="IPR036691">
    <property type="entry name" value="Endo/exonu/phosph_ase_sf"/>
</dbReference>
<keyword evidence="3" id="KW-0540">Nuclease</keyword>
<keyword evidence="3" id="KW-0269">Exonuclease</keyword>
<dbReference type="STRING" id="1206085.SAMN05443575_2117"/>
<evidence type="ECO:0000313" key="4">
    <source>
        <dbReference type="Proteomes" id="UP000186132"/>
    </source>
</evidence>
<keyword evidence="4" id="KW-1185">Reference proteome</keyword>
<dbReference type="GO" id="GO:0004527">
    <property type="term" value="F:exonuclease activity"/>
    <property type="evidence" value="ECO:0007669"/>
    <property type="project" value="UniProtKB-KW"/>
</dbReference>
<dbReference type="Proteomes" id="UP000186132">
    <property type="component" value="Unassembled WGS sequence"/>
</dbReference>
<dbReference type="RefSeq" id="WP_084180953.1">
    <property type="nucleotide sequence ID" value="NZ_FQVU01000003.1"/>
</dbReference>
<keyword evidence="1" id="KW-1133">Transmembrane helix</keyword>
<gene>
    <name evidence="3" type="ORF">SAMN05443575_2117</name>
</gene>
<keyword evidence="1" id="KW-0472">Membrane</keyword>
<dbReference type="OrthoDB" id="2340043at2"/>
<dbReference type="Pfam" id="PF03372">
    <property type="entry name" value="Exo_endo_phos"/>
    <property type="match status" value="1"/>
</dbReference>
<keyword evidence="3" id="KW-0255">Endonuclease</keyword>
<evidence type="ECO:0000259" key="2">
    <source>
        <dbReference type="Pfam" id="PF03372"/>
    </source>
</evidence>
<name>A0A1M5KCX5_9ACTN</name>
<feature type="domain" description="Endonuclease/exonuclease/phosphatase" evidence="2">
    <location>
        <begin position="111"/>
        <end position="318"/>
    </location>
</feature>
<feature type="transmembrane region" description="Helical" evidence="1">
    <location>
        <begin position="20"/>
        <end position="42"/>
    </location>
</feature>
<dbReference type="SUPFAM" id="SSF56219">
    <property type="entry name" value="DNase I-like"/>
    <property type="match status" value="1"/>
</dbReference>
<dbReference type="GO" id="GO:0004519">
    <property type="term" value="F:endonuclease activity"/>
    <property type="evidence" value="ECO:0007669"/>
    <property type="project" value="UniProtKB-KW"/>
</dbReference>
<keyword evidence="3" id="KW-0378">Hydrolase</keyword>
<evidence type="ECO:0000313" key="3">
    <source>
        <dbReference type="EMBL" id="SHG50597.1"/>
    </source>
</evidence>
<proteinExistence type="predicted"/>
<keyword evidence="1" id="KW-0812">Transmembrane</keyword>
<dbReference type="AlphaFoldDB" id="A0A1M5KCX5"/>
<sequence>MRPMRDALRLRRAGDGPARVVLTLLALGTTVVAWGTLVLHAYGWTPQWLLIAAALAHFAMWAAPVALVLAVLVRRWLLTALAVLATVLVLTVQLPPTIADTAPRGRTVRVLQANLRVGHADPAGLVRLVREQRADLLATEELTTAEARRLVAAGLSRSLPYHYLRPLPDGGSGSGIWSRWPLSGTQDVPGFWLGTVRARVAAPGGPLTFLAVHLTPPWPFPERRWLAEVPRLRTLLRAQPVDGPVLAAGDYNATVDHAQFRGLLADGYGDAAQQAGEGYLPSYPADRWYGPVIGIDHVLLRDATGTAARTLDLPNSDHRALLADVALH</sequence>